<dbReference type="Gene3D" id="3.40.50.12780">
    <property type="entry name" value="N-terminal domain of ligase-like"/>
    <property type="match status" value="1"/>
</dbReference>
<evidence type="ECO:0000313" key="4">
    <source>
        <dbReference type="EMBL" id="MCW1924307.1"/>
    </source>
</evidence>
<feature type="domain" description="AMP-dependent synthetase/ligase" evidence="3">
    <location>
        <begin position="94"/>
        <end position="266"/>
    </location>
</feature>
<dbReference type="EMBL" id="JAPDDT010000007">
    <property type="protein sequence ID" value="MCW1924307.1"/>
    <property type="molecule type" value="Genomic_DNA"/>
</dbReference>
<protein>
    <submittedName>
        <fullName evidence="4">AMP-binding protein</fullName>
    </submittedName>
</protein>
<evidence type="ECO:0000256" key="2">
    <source>
        <dbReference type="ARBA" id="ARBA00022598"/>
    </source>
</evidence>
<evidence type="ECO:0000256" key="1">
    <source>
        <dbReference type="ARBA" id="ARBA00006432"/>
    </source>
</evidence>
<accession>A0ABT3GLA6</accession>
<dbReference type="Proteomes" id="UP001320876">
    <property type="component" value="Unassembled WGS sequence"/>
</dbReference>
<gene>
    <name evidence="4" type="ORF">OKA05_17205</name>
</gene>
<dbReference type="PANTHER" id="PTHR43201">
    <property type="entry name" value="ACYL-COA SYNTHETASE"/>
    <property type="match status" value="1"/>
</dbReference>
<sequence>MLFSRWQETSARFRDRIAVIEGTESWSFTDLAVCLAEKPLTNAPVIASGGALEIVTAVLQGWRDQQPVLPLEKGAAIPELPASFPEGTTHLKLTPGIAGKPRAVFFSAEQIAADADRLVAAMGLRHEIPNLAAISLTHSYGYSSLILPLLLHGIPLHAVEVPFPKVIADALAAHDGVVIPAVPSMWKAWHRAGILRGAKIDLAVSAGAPLSLELERAVFVECGLKLHNFYGASECGGISFDTSDAPRESAANLGAPLLGVTVRVHESGRFLVESSSVALGYEAARESELLGDGEFLTQDFGRIEGGRLMLESSGAESINVAGRKIGPAKIEAALLASGLAERARVFGVPSHDPERVEEITAMVELKSGTLDQLRKRMTETLAGWEMPRHWETAPDESLWTLSRAELKKRAPAR</sequence>
<dbReference type="Pfam" id="PF00501">
    <property type="entry name" value="AMP-binding"/>
    <property type="match status" value="1"/>
</dbReference>
<evidence type="ECO:0000313" key="5">
    <source>
        <dbReference type="Proteomes" id="UP001320876"/>
    </source>
</evidence>
<organism evidence="4 5">
    <name type="scientific">Luteolibacter arcticus</name>
    <dbReference type="NCBI Taxonomy" id="1581411"/>
    <lineage>
        <taxon>Bacteria</taxon>
        <taxon>Pseudomonadati</taxon>
        <taxon>Verrucomicrobiota</taxon>
        <taxon>Verrucomicrobiia</taxon>
        <taxon>Verrucomicrobiales</taxon>
        <taxon>Verrucomicrobiaceae</taxon>
        <taxon>Luteolibacter</taxon>
    </lineage>
</organism>
<dbReference type="InterPro" id="IPR000873">
    <property type="entry name" value="AMP-dep_synth/lig_dom"/>
</dbReference>
<proteinExistence type="inferred from homology"/>
<reference evidence="4 5" key="1">
    <citation type="submission" date="2022-10" db="EMBL/GenBank/DDBJ databases">
        <title>Luteolibacter arcticus strain CCTCC AB 2014275, whole genome shotgun sequencing project.</title>
        <authorList>
            <person name="Zhao G."/>
            <person name="Shen L."/>
        </authorList>
    </citation>
    <scope>NUCLEOTIDE SEQUENCE [LARGE SCALE GENOMIC DNA]</scope>
    <source>
        <strain evidence="4 5">CCTCC AB 2014275</strain>
    </source>
</reference>
<comment type="similarity">
    <text evidence="1">Belongs to the ATP-dependent AMP-binding enzyme family.</text>
</comment>
<dbReference type="InterPro" id="IPR042099">
    <property type="entry name" value="ANL_N_sf"/>
</dbReference>
<evidence type="ECO:0000259" key="3">
    <source>
        <dbReference type="Pfam" id="PF00501"/>
    </source>
</evidence>
<dbReference type="SUPFAM" id="SSF56801">
    <property type="entry name" value="Acetyl-CoA synthetase-like"/>
    <property type="match status" value="1"/>
</dbReference>
<keyword evidence="2" id="KW-0436">Ligase</keyword>
<dbReference type="PANTHER" id="PTHR43201:SF5">
    <property type="entry name" value="MEDIUM-CHAIN ACYL-COA LIGASE ACSF2, MITOCHONDRIAL"/>
    <property type="match status" value="1"/>
</dbReference>
<comment type="caution">
    <text evidence="4">The sequence shown here is derived from an EMBL/GenBank/DDBJ whole genome shotgun (WGS) entry which is preliminary data.</text>
</comment>
<dbReference type="Gene3D" id="3.30.300.30">
    <property type="match status" value="1"/>
</dbReference>
<name>A0ABT3GLA6_9BACT</name>
<dbReference type="InterPro" id="IPR045851">
    <property type="entry name" value="AMP-bd_C_sf"/>
</dbReference>
<keyword evidence="5" id="KW-1185">Reference proteome</keyword>
<dbReference type="RefSeq" id="WP_264488416.1">
    <property type="nucleotide sequence ID" value="NZ_JAPDDT010000007.1"/>
</dbReference>